<keyword evidence="2" id="KW-0902">Two-component regulatory system</keyword>
<feature type="DNA-binding region" description="OmpR/PhoB-type" evidence="7">
    <location>
        <begin position="139"/>
        <end position="239"/>
    </location>
</feature>
<evidence type="ECO:0000256" key="6">
    <source>
        <dbReference type="PROSITE-ProRule" id="PRU00169"/>
    </source>
</evidence>
<dbReference type="InterPro" id="IPR036388">
    <property type="entry name" value="WH-like_DNA-bd_sf"/>
</dbReference>
<dbReference type="PROSITE" id="PS50110">
    <property type="entry name" value="RESPONSE_REGULATORY"/>
    <property type="match status" value="1"/>
</dbReference>
<dbReference type="PANTHER" id="PTHR48111:SF1">
    <property type="entry name" value="TWO-COMPONENT RESPONSE REGULATOR ORR33"/>
    <property type="match status" value="1"/>
</dbReference>
<feature type="domain" description="Response regulatory" evidence="8">
    <location>
        <begin position="4"/>
        <end position="121"/>
    </location>
</feature>
<feature type="domain" description="OmpR/PhoB-type" evidence="9">
    <location>
        <begin position="139"/>
        <end position="239"/>
    </location>
</feature>
<sequence>MTMKILIIDEDKALSNSIKPVLMRYNIRLDATACSTLGYKLLTQHTYNLLLIVLDSAAGIGLNLCQKIRTSTTHFKNIPIILLSSEKDLTDLIVGLEMGADDYLCKPVEQRELVARIRAAIRRSQDKASEQKIELGQQKIQLKIGHEFLFIDRVEAKLSLDAKPVKLTAMEFDLLALLANSPGAVYSRDEIIDSLVVQGGDFSRNIDALVYRIRKKFQQVSSKINLIRTVRSKGYSLVGKRIVSPPNFYLLKPGNENNGFIDKCTEN</sequence>
<gene>
    <name evidence="10" type="ORF">FLL46_15025</name>
</gene>
<evidence type="ECO:0000313" key="10">
    <source>
        <dbReference type="EMBL" id="TQV87115.1"/>
    </source>
</evidence>
<dbReference type="GO" id="GO:0000976">
    <property type="term" value="F:transcription cis-regulatory region binding"/>
    <property type="evidence" value="ECO:0007669"/>
    <property type="project" value="TreeGrafter"/>
</dbReference>
<dbReference type="SUPFAM" id="SSF52172">
    <property type="entry name" value="CheY-like"/>
    <property type="match status" value="1"/>
</dbReference>
<keyword evidence="4 7" id="KW-0238">DNA-binding</keyword>
<dbReference type="GO" id="GO:0005829">
    <property type="term" value="C:cytosol"/>
    <property type="evidence" value="ECO:0007669"/>
    <property type="project" value="TreeGrafter"/>
</dbReference>
<dbReference type="AlphaFoldDB" id="A0A545UCC4"/>
<dbReference type="GO" id="GO:0032993">
    <property type="term" value="C:protein-DNA complex"/>
    <property type="evidence" value="ECO:0007669"/>
    <property type="project" value="TreeGrafter"/>
</dbReference>
<dbReference type="SMART" id="SM00448">
    <property type="entry name" value="REC"/>
    <property type="match status" value="1"/>
</dbReference>
<protein>
    <submittedName>
        <fullName evidence="10">Response regulator transcription factor</fullName>
    </submittedName>
</protein>
<evidence type="ECO:0000313" key="11">
    <source>
        <dbReference type="Proteomes" id="UP000315439"/>
    </source>
</evidence>
<dbReference type="Gene3D" id="6.10.250.690">
    <property type="match status" value="1"/>
</dbReference>
<dbReference type="OrthoDB" id="9802426at2"/>
<keyword evidence="3" id="KW-0805">Transcription regulation</keyword>
<evidence type="ECO:0000256" key="7">
    <source>
        <dbReference type="PROSITE-ProRule" id="PRU01091"/>
    </source>
</evidence>
<dbReference type="GO" id="GO:0000156">
    <property type="term" value="F:phosphorelay response regulator activity"/>
    <property type="evidence" value="ECO:0007669"/>
    <property type="project" value="TreeGrafter"/>
</dbReference>
<accession>A0A545UCC4</accession>
<dbReference type="Pfam" id="PF00486">
    <property type="entry name" value="Trans_reg_C"/>
    <property type="match status" value="1"/>
</dbReference>
<dbReference type="Proteomes" id="UP000315439">
    <property type="component" value="Unassembled WGS sequence"/>
</dbReference>
<dbReference type="InterPro" id="IPR016032">
    <property type="entry name" value="Sig_transdc_resp-reg_C-effctor"/>
</dbReference>
<evidence type="ECO:0000256" key="1">
    <source>
        <dbReference type="ARBA" id="ARBA00022553"/>
    </source>
</evidence>
<dbReference type="Gene3D" id="3.40.50.2300">
    <property type="match status" value="1"/>
</dbReference>
<name>A0A545UCC4_9GAMM</name>
<dbReference type="InterPro" id="IPR011006">
    <property type="entry name" value="CheY-like_superfamily"/>
</dbReference>
<dbReference type="InterPro" id="IPR039420">
    <property type="entry name" value="WalR-like"/>
</dbReference>
<proteinExistence type="predicted"/>
<dbReference type="Pfam" id="PF00072">
    <property type="entry name" value="Response_reg"/>
    <property type="match status" value="1"/>
</dbReference>
<dbReference type="InterPro" id="IPR001867">
    <property type="entry name" value="OmpR/PhoB-type_DNA-bd"/>
</dbReference>
<comment type="caution">
    <text evidence="6">Lacks conserved residue(s) required for the propagation of feature annotation.</text>
</comment>
<keyword evidence="11" id="KW-1185">Reference proteome</keyword>
<dbReference type="Gene3D" id="1.10.10.10">
    <property type="entry name" value="Winged helix-like DNA-binding domain superfamily/Winged helix DNA-binding domain"/>
    <property type="match status" value="1"/>
</dbReference>
<dbReference type="PANTHER" id="PTHR48111">
    <property type="entry name" value="REGULATOR OF RPOS"/>
    <property type="match status" value="1"/>
</dbReference>
<organism evidence="10 11">
    <name type="scientific">Aliikangiella coralliicola</name>
    <dbReference type="NCBI Taxonomy" id="2592383"/>
    <lineage>
        <taxon>Bacteria</taxon>
        <taxon>Pseudomonadati</taxon>
        <taxon>Pseudomonadota</taxon>
        <taxon>Gammaproteobacteria</taxon>
        <taxon>Oceanospirillales</taxon>
        <taxon>Pleioneaceae</taxon>
        <taxon>Aliikangiella</taxon>
    </lineage>
</organism>
<evidence type="ECO:0000256" key="5">
    <source>
        <dbReference type="ARBA" id="ARBA00023163"/>
    </source>
</evidence>
<dbReference type="SUPFAM" id="SSF46894">
    <property type="entry name" value="C-terminal effector domain of the bipartite response regulators"/>
    <property type="match status" value="1"/>
</dbReference>
<reference evidence="10 11" key="1">
    <citation type="submission" date="2019-07" db="EMBL/GenBank/DDBJ databases">
        <title>Draft genome for Aliikangiella sp. M105.</title>
        <authorList>
            <person name="Wang G."/>
        </authorList>
    </citation>
    <scope>NUCLEOTIDE SEQUENCE [LARGE SCALE GENOMIC DNA]</scope>
    <source>
        <strain evidence="10 11">M105</strain>
    </source>
</reference>
<dbReference type="PROSITE" id="PS51755">
    <property type="entry name" value="OMPR_PHOB"/>
    <property type="match status" value="1"/>
</dbReference>
<dbReference type="SMART" id="SM00862">
    <property type="entry name" value="Trans_reg_C"/>
    <property type="match status" value="1"/>
</dbReference>
<evidence type="ECO:0000259" key="9">
    <source>
        <dbReference type="PROSITE" id="PS51755"/>
    </source>
</evidence>
<keyword evidence="1" id="KW-0597">Phosphoprotein</keyword>
<evidence type="ECO:0000259" key="8">
    <source>
        <dbReference type="PROSITE" id="PS50110"/>
    </source>
</evidence>
<dbReference type="CDD" id="cd00383">
    <property type="entry name" value="trans_reg_C"/>
    <property type="match status" value="1"/>
</dbReference>
<keyword evidence="5" id="KW-0804">Transcription</keyword>
<dbReference type="InterPro" id="IPR001789">
    <property type="entry name" value="Sig_transdc_resp-reg_receiver"/>
</dbReference>
<comment type="caution">
    <text evidence="10">The sequence shown here is derived from an EMBL/GenBank/DDBJ whole genome shotgun (WGS) entry which is preliminary data.</text>
</comment>
<dbReference type="EMBL" id="VIKS01000009">
    <property type="protein sequence ID" value="TQV87115.1"/>
    <property type="molecule type" value="Genomic_DNA"/>
</dbReference>
<evidence type="ECO:0000256" key="2">
    <source>
        <dbReference type="ARBA" id="ARBA00023012"/>
    </source>
</evidence>
<evidence type="ECO:0000256" key="3">
    <source>
        <dbReference type="ARBA" id="ARBA00023015"/>
    </source>
</evidence>
<dbReference type="GO" id="GO:0006355">
    <property type="term" value="P:regulation of DNA-templated transcription"/>
    <property type="evidence" value="ECO:0007669"/>
    <property type="project" value="InterPro"/>
</dbReference>
<evidence type="ECO:0000256" key="4">
    <source>
        <dbReference type="ARBA" id="ARBA00023125"/>
    </source>
</evidence>